<evidence type="ECO:0000256" key="5">
    <source>
        <dbReference type="ARBA" id="ARBA00023136"/>
    </source>
</evidence>
<feature type="transmembrane region" description="Helical" evidence="7">
    <location>
        <begin position="840"/>
        <end position="860"/>
    </location>
</feature>
<feature type="domain" description="MacB-like periplasmic core" evidence="9">
    <location>
        <begin position="491"/>
        <end position="720"/>
    </location>
</feature>
<feature type="domain" description="MacB-like periplasmic core" evidence="9">
    <location>
        <begin position="21"/>
        <end position="231"/>
    </location>
</feature>
<evidence type="ECO:0000256" key="1">
    <source>
        <dbReference type="ARBA" id="ARBA00004651"/>
    </source>
</evidence>
<keyword evidence="5 7" id="KW-0472">Membrane</keyword>
<dbReference type="InterPro" id="IPR038766">
    <property type="entry name" value="Membrane_comp_ABC_pdt"/>
</dbReference>
<sequence length="876" mass="91524">MNRSMWRLSVRSVLANKVRFLLTILSVVLGTGFIAGSFMFTDALQRSFDGIVSNSYSSVDVAVQSKPGEPLKVSDKVGDKLRKEPGVEKVNVADAVNALLANKDDEVIKTGGAPSVVSAYYSNDEVVGPAIDLVEGSAPKGNKQVVLNKTAADKYGVHAGDKMTVFTQDGKRMPVTVSGIYTVDMEVGGYAGAFMDETAFLNTFSSGQLKDGYFVKANPGTNVAELKETLAKKYPNAKVEEGKVIAEQESKEIKEGLKFVNYFLVAFGLVALLVGTFIIANTFSMIVAQRMREFALLRSLGMSQGQLTVSVIFESIIVGIVGSLLGVLAGVGIVKAIYAIMDAVGFGLPTSGLTLTPQAVLIPLVLGLLVTVASAWAPARRAGRVHPVEAMRSGDQSSSSSLKTRTVVGTTMFLLGAAGAAFSAFAWADAETKPRAIVIGVGALLIIIGTFMVSPALSRIIVPGLGRLIGAPFGAVGKLAATNSQRNPRRTAATAFALTLGVALVASFGMLGASMKASISGVLESSISANYVVAGDSQGAFTVTEPALRDIHKTEGVGQATALRGTPLKPLDQKSRGGGSVLSVEGPLSDAVKVTVKSGNLDLGKDGMIVDAKVAEANGWKVGDKIRLGMSSLPGGNPHSQNQGLPERLAGKPLATATLKGTYESNQVLGDKVISQDIVDGLMKDGSPLAPFAKSIPIVMVMVNAADGTSADTLKANLEKSMDKYIIFQVLSPQDLAGQSAQMVDGMLNTLYALLALAIIIAVLGIINTLALNVIERRQEIGMLRAVGTYRGQVRRMITLEAIQIAVYGALVGVLVGLGLGWCFIRVLQGTGLDEIAVPWVQVAAMMAGSAVVGAVAALWPAHKAARTAPLEAITD</sequence>
<evidence type="ECO:0000256" key="3">
    <source>
        <dbReference type="ARBA" id="ARBA00022692"/>
    </source>
</evidence>
<dbReference type="OrthoDB" id="9780560at2"/>
<feature type="transmembrane region" description="Helical" evidence="7">
    <location>
        <begin position="20"/>
        <end position="40"/>
    </location>
</feature>
<dbReference type="HOGENOM" id="CLU_012341_1_0_11"/>
<evidence type="ECO:0000256" key="7">
    <source>
        <dbReference type="SAM" id="Phobius"/>
    </source>
</evidence>
<keyword evidence="10" id="KW-0547">Nucleotide-binding</keyword>
<feature type="transmembrane region" description="Helical" evidence="7">
    <location>
        <begin position="434"/>
        <end position="457"/>
    </location>
</feature>
<reference evidence="10 11" key="1">
    <citation type="journal article" date="2012" name="BMC Genomics">
        <title>Complete genome sequence, lifestyle, and multi-drug resistance of the human pathogen Corynebacterium resistens DSM 45100 isolated from blood samples of a leukemia patient.</title>
        <authorList>
            <person name="Schroder J."/>
            <person name="Maus I."/>
            <person name="Meyer K."/>
            <person name="Wordemann S."/>
            <person name="Blom J."/>
            <person name="Jaenicke S."/>
            <person name="Schneider J."/>
            <person name="Trost E."/>
            <person name="Tauch A."/>
        </authorList>
    </citation>
    <scope>NUCLEOTIDE SEQUENCE [LARGE SCALE GENOMIC DNA]</scope>
    <source>
        <strain evidence="11">DSM 45100 / JCM 12819 / CCUG 50093 / GTC 2026 / SICGH 158</strain>
    </source>
</reference>
<feature type="transmembrane region" description="Helical" evidence="7">
    <location>
        <begin position="805"/>
        <end position="828"/>
    </location>
</feature>
<organism evidence="10 11">
    <name type="scientific">Corynebacterium resistens (strain DSM 45100 / JCM 12819 / GTC 2026 / SICGH 158)</name>
    <dbReference type="NCBI Taxonomy" id="662755"/>
    <lineage>
        <taxon>Bacteria</taxon>
        <taxon>Bacillati</taxon>
        <taxon>Actinomycetota</taxon>
        <taxon>Actinomycetes</taxon>
        <taxon>Mycobacteriales</taxon>
        <taxon>Corynebacteriaceae</taxon>
        <taxon>Corynebacterium</taxon>
    </lineage>
</organism>
<feature type="domain" description="ABC3 transporter permease C-terminal" evidence="8">
    <location>
        <begin position="753"/>
        <end position="869"/>
    </location>
</feature>
<evidence type="ECO:0000256" key="2">
    <source>
        <dbReference type="ARBA" id="ARBA00022475"/>
    </source>
</evidence>
<dbReference type="InterPro" id="IPR025857">
    <property type="entry name" value="MacB_PCD"/>
</dbReference>
<feature type="transmembrane region" description="Helical" evidence="7">
    <location>
        <begin position="492"/>
        <end position="513"/>
    </location>
</feature>
<dbReference type="PANTHER" id="PTHR30287:SF2">
    <property type="entry name" value="BLL1001 PROTEIN"/>
    <property type="match status" value="1"/>
</dbReference>
<feature type="transmembrane region" description="Helical" evidence="7">
    <location>
        <begin position="751"/>
        <end position="775"/>
    </location>
</feature>
<gene>
    <name evidence="10" type="ordered locus">CRES_0317</name>
</gene>
<dbReference type="EMBL" id="CP002857">
    <property type="protein sequence ID" value="AEI08680.1"/>
    <property type="molecule type" value="Genomic_DNA"/>
</dbReference>
<comment type="subcellular location">
    <subcellularLocation>
        <location evidence="1">Cell membrane</location>
        <topology evidence="1">Multi-pass membrane protein</topology>
    </subcellularLocation>
</comment>
<keyword evidence="2" id="KW-1003">Cell membrane</keyword>
<dbReference type="GO" id="GO:0005524">
    <property type="term" value="F:ATP binding"/>
    <property type="evidence" value="ECO:0007669"/>
    <property type="project" value="UniProtKB-KW"/>
</dbReference>
<dbReference type="GO" id="GO:0005886">
    <property type="term" value="C:plasma membrane"/>
    <property type="evidence" value="ECO:0007669"/>
    <property type="project" value="UniProtKB-SubCell"/>
</dbReference>
<feature type="transmembrane region" description="Helical" evidence="7">
    <location>
        <begin position="360"/>
        <end position="379"/>
    </location>
</feature>
<dbReference type="Proteomes" id="UP000000492">
    <property type="component" value="Chromosome"/>
</dbReference>
<feature type="transmembrane region" description="Helical" evidence="7">
    <location>
        <begin position="307"/>
        <end position="340"/>
    </location>
</feature>
<accession>F8E2Y2</accession>
<dbReference type="KEGG" id="crd:CRES_0317"/>
<feature type="transmembrane region" description="Helical" evidence="7">
    <location>
        <begin position="407"/>
        <end position="428"/>
    </location>
</feature>
<dbReference type="InterPro" id="IPR003838">
    <property type="entry name" value="ABC3_permease_C"/>
</dbReference>
<dbReference type="RefSeq" id="WP_013887707.1">
    <property type="nucleotide sequence ID" value="NC_015673.1"/>
</dbReference>
<dbReference type="AlphaFoldDB" id="F8E2Y2"/>
<protein>
    <submittedName>
        <fullName evidence="10">ABC transport system ATP-binding/permease protein</fullName>
        <ecNumber evidence="10">3.6.3.-</ecNumber>
    </submittedName>
</protein>
<evidence type="ECO:0000256" key="6">
    <source>
        <dbReference type="ARBA" id="ARBA00038076"/>
    </source>
</evidence>
<evidence type="ECO:0000256" key="4">
    <source>
        <dbReference type="ARBA" id="ARBA00022989"/>
    </source>
</evidence>
<keyword evidence="11" id="KW-1185">Reference proteome</keyword>
<keyword evidence="3 7" id="KW-0812">Transmembrane</keyword>
<evidence type="ECO:0000259" key="8">
    <source>
        <dbReference type="Pfam" id="PF02687"/>
    </source>
</evidence>
<comment type="similarity">
    <text evidence="6">Belongs to the ABC-4 integral membrane protein family.</text>
</comment>
<dbReference type="Pfam" id="PF12704">
    <property type="entry name" value="MacB_PCD"/>
    <property type="match status" value="2"/>
</dbReference>
<dbReference type="EC" id="3.6.3.-" evidence="10"/>
<dbReference type="PANTHER" id="PTHR30287">
    <property type="entry name" value="MEMBRANE COMPONENT OF PREDICTED ABC SUPERFAMILY METABOLITE UPTAKE TRANSPORTER"/>
    <property type="match status" value="1"/>
</dbReference>
<proteinExistence type="inferred from homology"/>
<name>F8E2Y2_CORRG</name>
<feature type="transmembrane region" description="Helical" evidence="7">
    <location>
        <begin position="259"/>
        <end position="286"/>
    </location>
</feature>
<dbReference type="Pfam" id="PF02687">
    <property type="entry name" value="FtsX"/>
    <property type="match status" value="2"/>
</dbReference>
<evidence type="ECO:0000313" key="11">
    <source>
        <dbReference type="Proteomes" id="UP000000492"/>
    </source>
</evidence>
<dbReference type="GO" id="GO:0016787">
    <property type="term" value="F:hydrolase activity"/>
    <property type="evidence" value="ECO:0007669"/>
    <property type="project" value="UniProtKB-KW"/>
</dbReference>
<dbReference type="STRING" id="662755.CRES_0317"/>
<keyword evidence="10" id="KW-0378">Hydrolase</keyword>
<keyword evidence="10" id="KW-0067">ATP-binding</keyword>
<evidence type="ECO:0000259" key="9">
    <source>
        <dbReference type="Pfam" id="PF12704"/>
    </source>
</evidence>
<dbReference type="eggNOG" id="COG3127">
    <property type="taxonomic scope" value="Bacteria"/>
</dbReference>
<feature type="domain" description="ABC3 transporter permease C-terminal" evidence="8">
    <location>
        <begin position="266"/>
        <end position="386"/>
    </location>
</feature>
<evidence type="ECO:0000313" key="10">
    <source>
        <dbReference type="EMBL" id="AEI08680.1"/>
    </source>
</evidence>
<keyword evidence="4 7" id="KW-1133">Transmembrane helix</keyword>